<dbReference type="Pfam" id="PF13920">
    <property type="entry name" value="zf-C3HC4_3"/>
    <property type="match status" value="1"/>
</dbReference>
<dbReference type="PROSITE" id="PS50089">
    <property type="entry name" value="ZF_RING_2"/>
    <property type="match status" value="1"/>
</dbReference>
<evidence type="ECO:0000256" key="4">
    <source>
        <dbReference type="PROSITE-ProRule" id="PRU00175"/>
    </source>
</evidence>
<keyword evidence="3" id="KW-0862">Zinc</keyword>
<dbReference type="GO" id="GO:0008270">
    <property type="term" value="F:zinc ion binding"/>
    <property type="evidence" value="ECO:0007669"/>
    <property type="project" value="UniProtKB-KW"/>
</dbReference>
<evidence type="ECO:0000256" key="2">
    <source>
        <dbReference type="ARBA" id="ARBA00022771"/>
    </source>
</evidence>
<evidence type="ECO:0000256" key="1">
    <source>
        <dbReference type="ARBA" id="ARBA00022723"/>
    </source>
</evidence>
<evidence type="ECO:0000256" key="3">
    <source>
        <dbReference type="ARBA" id="ARBA00022833"/>
    </source>
</evidence>
<dbReference type="SMART" id="SM00184">
    <property type="entry name" value="RING"/>
    <property type="match status" value="1"/>
</dbReference>
<evidence type="ECO:0000313" key="6">
    <source>
        <dbReference type="EMBL" id="XDO02228.1"/>
    </source>
</evidence>
<organism evidence="6">
    <name type="scientific">Florenciella sp. virus SA2</name>
    <dbReference type="NCBI Taxonomy" id="3240092"/>
    <lineage>
        <taxon>Viruses</taxon>
    </lineage>
</organism>
<dbReference type="EMBL" id="PP542043">
    <property type="protein sequence ID" value="XDO02228.1"/>
    <property type="molecule type" value="Genomic_DNA"/>
</dbReference>
<evidence type="ECO:0000259" key="5">
    <source>
        <dbReference type="PROSITE" id="PS50089"/>
    </source>
</evidence>
<protein>
    <recommendedName>
        <fullName evidence="5">RING-type domain-containing protein</fullName>
    </recommendedName>
</protein>
<keyword evidence="2 4" id="KW-0863">Zinc-finger</keyword>
<proteinExistence type="predicted"/>
<reference evidence="6" key="1">
    <citation type="submission" date="2024-03" db="EMBL/GenBank/DDBJ databases">
        <title>Eukaryotic viruses encode the ribosomal protein eL40.</title>
        <authorList>
            <person name="Thomy J."/>
            <person name="Schvarcz C.R."/>
            <person name="McBeain K.A."/>
            <person name="Edwards K.F."/>
            <person name="Steward G.F."/>
        </authorList>
    </citation>
    <scope>NUCLEOTIDE SEQUENCE</scope>
    <source>
        <strain evidence="6">FloV-SA2</strain>
    </source>
</reference>
<dbReference type="InterPro" id="IPR013083">
    <property type="entry name" value="Znf_RING/FYVE/PHD"/>
</dbReference>
<name>A0AB39JAN1_9VIRU</name>
<dbReference type="SUPFAM" id="SSF57850">
    <property type="entry name" value="RING/U-box"/>
    <property type="match status" value="1"/>
</dbReference>
<accession>A0AB39JAN1</accession>
<dbReference type="InterPro" id="IPR017907">
    <property type="entry name" value="Znf_RING_CS"/>
</dbReference>
<dbReference type="Gene3D" id="3.30.40.10">
    <property type="entry name" value="Zinc/RING finger domain, C3HC4 (zinc finger)"/>
    <property type="match status" value="1"/>
</dbReference>
<feature type="domain" description="RING-type" evidence="5">
    <location>
        <begin position="102"/>
        <end position="143"/>
    </location>
</feature>
<dbReference type="PROSITE" id="PS00518">
    <property type="entry name" value="ZF_RING_1"/>
    <property type="match status" value="1"/>
</dbReference>
<keyword evidence="1" id="KW-0479">Metal-binding</keyword>
<dbReference type="InterPro" id="IPR001841">
    <property type="entry name" value="Znf_RING"/>
</dbReference>
<gene>
    <name evidence="6" type="ORF">FloV-SA2_00410</name>
</gene>
<sequence>MTDLSTMNRNIIVYNEYYITNKIQSYKMNNEGSFIHFDNPKLMRQFKRSNRDKYHYGHECCEGKGLLVLNINAEEAIKIEIEYYNINKQNKNKNPITEPFECSVCFETTTTSADINCDHLFCKSCIDQIKNKANLNNSCPLCRKPF</sequence>